<keyword evidence="2" id="KW-1185">Reference proteome</keyword>
<reference evidence="1" key="1">
    <citation type="submission" date="2018-05" db="EMBL/GenBank/DDBJ databases">
        <title>Draft genome of Mucuna pruriens seed.</title>
        <authorList>
            <person name="Nnadi N.E."/>
            <person name="Vos R."/>
            <person name="Hasami M.H."/>
            <person name="Devisetty U.K."/>
            <person name="Aguiy J.C."/>
        </authorList>
    </citation>
    <scope>NUCLEOTIDE SEQUENCE [LARGE SCALE GENOMIC DNA]</scope>
    <source>
        <strain evidence="1">JCA_2017</strain>
    </source>
</reference>
<dbReference type="AlphaFoldDB" id="A0A371FHA6"/>
<feature type="non-terminal residue" evidence="1">
    <location>
        <position position="1"/>
    </location>
</feature>
<evidence type="ECO:0000313" key="1">
    <source>
        <dbReference type="EMBL" id="RDX77641.1"/>
    </source>
</evidence>
<dbReference type="EMBL" id="QJKJ01009123">
    <property type="protein sequence ID" value="RDX77641.1"/>
    <property type="molecule type" value="Genomic_DNA"/>
</dbReference>
<comment type="caution">
    <text evidence="1">The sequence shown here is derived from an EMBL/GenBank/DDBJ whole genome shotgun (WGS) entry which is preliminary data.</text>
</comment>
<accession>A0A371FHA6</accession>
<evidence type="ECO:0000313" key="2">
    <source>
        <dbReference type="Proteomes" id="UP000257109"/>
    </source>
</evidence>
<gene>
    <name evidence="1" type="ORF">CR513_42205</name>
</gene>
<sequence length="63" mass="7360">MKNILKSLRRNKELSLVFRDEEDLVVKIISTKQEIVANSTIEAKYIVATNAIKEVVWIRKFII</sequence>
<dbReference type="Proteomes" id="UP000257109">
    <property type="component" value="Unassembled WGS sequence"/>
</dbReference>
<proteinExistence type="predicted"/>
<evidence type="ECO:0008006" key="3">
    <source>
        <dbReference type="Google" id="ProtNLM"/>
    </source>
</evidence>
<name>A0A371FHA6_MUCPR</name>
<protein>
    <recommendedName>
        <fullName evidence="3">Copia protein</fullName>
    </recommendedName>
</protein>
<organism evidence="1 2">
    <name type="scientific">Mucuna pruriens</name>
    <name type="common">Velvet bean</name>
    <name type="synonym">Dolichos pruriens</name>
    <dbReference type="NCBI Taxonomy" id="157652"/>
    <lineage>
        <taxon>Eukaryota</taxon>
        <taxon>Viridiplantae</taxon>
        <taxon>Streptophyta</taxon>
        <taxon>Embryophyta</taxon>
        <taxon>Tracheophyta</taxon>
        <taxon>Spermatophyta</taxon>
        <taxon>Magnoliopsida</taxon>
        <taxon>eudicotyledons</taxon>
        <taxon>Gunneridae</taxon>
        <taxon>Pentapetalae</taxon>
        <taxon>rosids</taxon>
        <taxon>fabids</taxon>
        <taxon>Fabales</taxon>
        <taxon>Fabaceae</taxon>
        <taxon>Papilionoideae</taxon>
        <taxon>50 kb inversion clade</taxon>
        <taxon>NPAAA clade</taxon>
        <taxon>indigoferoid/millettioid clade</taxon>
        <taxon>Phaseoleae</taxon>
        <taxon>Mucuna</taxon>
    </lineage>
</organism>